<feature type="domain" description="Myb/SANT-like" evidence="1">
    <location>
        <begin position="89"/>
        <end position="138"/>
    </location>
</feature>
<sequence length="217" mass="25272">MEIWEDQGHKFHQAHRFHQVQKLPLLLNVQKDQGQTKGHGHQRKTASSSTLYFSCITQGDIKLKEALRLVNLLVEELLVVRLPSSGIKPKPHIESRMQTLKTHFSILCDMIASRGTSGFGWDNDRKCITAEKSIWEEYLKSHPDAEPFRYKSFPFYEELSIIFGKDRATGKGSIIWILRKLWINKQHRTMKMLLMMMPPQHYLSKLMSLKVGKRAQN</sequence>
<evidence type="ECO:0000259" key="1">
    <source>
        <dbReference type="Pfam" id="PF12776"/>
    </source>
</evidence>
<evidence type="ECO:0000313" key="2">
    <source>
        <dbReference type="EMBL" id="KAJ4822686.1"/>
    </source>
</evidence>
<gene>
    <name evidence="2" type="ORF">Tsubulata_027250</name>
</gene>
<keyword evidence="3" id="KW-1185">Reference proteome</keyword>
<reference evidence="2" key="2">
    <citation type="journal article" date="2023" name="Plants (Basel)">
        <title>Annotation of the Turnera subulata (Passifloraceae) Draft Genome Reveals the S-Locus Evolved after the Divergence of Turneroideae from Passifloroideae in a Stepwise Manner.</title>
        <authorList>
            <person name="Henning P.M."/>
            <person name="Roalson E.H."/>
            <person name="Mir W."/>
            <person name="McCubbin A.G."/>
            <person name="Shore J.S."/>
        </authorList>
    </citation>
    <scope>NUCLEOTIDE SEQUENCE</scope>
    <source>
        <strain evidence="2">F60SS</strain>
    </source>
</reference>
<evidence type="ECO:0000313" key="3">
    <source>
        <dbReference type="Proteomes" id="UP001141552"/>
    </source>
</evidence>
<proteinExistence type="predicted"/>
<dbReference type="InterPro" id="IPR024752">
    <property type="entry name" value="Myb/SANT-like_dom"/>
</dbReference>
<reference evidence="2" key="1">
    <citation type="submission" date="2022-02" db="EMBL/GenBank/DDBJ databases">
        <authorList>
            <person name="Henning P.M."/>
            <person name="McCubbin A.G."/>
            <person name="Shore J.S."/>
        </authorList>
    </citation>
    <scope>NUCLEOTIDE SEQUENCE</scope>
    <source>
        <strain evidence="2">F60SS</strain>
        <tissue evidence="2">Leaves</tissue>
    </source>
</reference>
<protein>
    <recommendedName>
        <fullName evidence="1">Myb/SANT-like domain-containing protein</fullName>
    </recommendedName>
</protein>
<dbReference type="OrthoDB" id="1746344at2759"/>
<dbReference type="PANTHER" id="PTHR46250">
    <property type="entry name" value="MYB/SANT-LIKE DNA-BINDING DOMAIN PROTEIN-RELATED"/>
    <property type="match status" value="1"/>
</dbReference>
<comment type="caution">
    <text evidence="2">The sequence shown here is derived from an EMBL/GenBank/DDBJ whole genome shotgun (WGS) entry which is preliminary data.</text>
</comment>
<name>A0A9Q0F036_9ROSI</name>
<dbReference type="EMBL" id="JAKUCV010007608">
    <property type="protein sequence ID" value="KAJ4822686.1"/>
    <property type="molecule type" value="Genomic_DNA"/>
</dbReference>
<dbReference type="AlphaFoldDB" id="A0A9Q0F036"/>
<dbReference type="PANTHER" id="PTHR46250:SF17">
    <property type="entry name" value="MYB_SANT-LIKE DOMAIN-CONTAINING PROTEIN"/>
    <property type="match status" value="1"/>
</dbReference>
<organism evidence="2 3">
    <name type="scientific">Turnera subulata</name>
    <dbReference type="NCBI Taxonomy" id="218843"/>
    <lineage>
        <taxon>Eukaryota</taxon>
        <taxon>Viridiplantae</taxon>
        <taxon>Streptophyta</taxon>
        <taxon>Embryophyta</taxon>
        <taxon>Tracheophyta</taxon>
        <taxon>Spermatophyta</taxon>
        <taxon>Magnoliopsida</taxon>
        <taxon>eudicotyledons</taxon>
        <taxon>Gunneridae</taxon>
        <taxon>Pentapetalae</taxon>
        <taxon>rosids</taxon>
        <taxon>fabids</taxon>
        <taxon>Malpighiales</taxon>
        <taxon>Passifloraceae</taxon>
        <taxon>Turnera</taxon>
    </lineage>
</organism>
<accession>A0A9Q0F036</accession>
<dbReference type="Pfam" id="PF12776">
    <property type="entry name" value="Myb_DNA-bind_3"/>
    <property type="match status" value="1"/>
</dbReference>
<dbReference type="Proteomes" id="UP001141552">
    <property type="component" value="Unassembled WGS sequence"/>
</dbReference>